<feature type="transmembrane region" description="Helical" evidence="17">
    <location>
        <begin position="417"/>
        <end position="439"/>
    </location>
</feature>
<evidence type="ECO:0000256" key="16">
    <source>
        <dbReference type="ARBA" id="ARBA00049551"/>
    </source>
</evidence>
<evidence type="ECO:0000259" key="19">
    <source>
        <dbReference type="Pfam" id="PF00662"/>
    </source>
</evidence>
<feature type="domain" description="NADH-Ubiquinone oxidoreductase (complex I) chain 5 N-terminal" evidence="19">
    <location>
        <begin position="42"/>
        <end position="90"/>
    </location>
</feature>
<keyword evidence="12 17" id="KW-0520">NAD</keyword>
<keyword evidence="9" id="KW-1278">Translocase</keyword>
<dbReference type="PRINTS" id="PR01434">
    <property type="entry name" value="NADHDHGNASE5"/>
</dbReference>
<organism evidence="21">
    <name type="scientific">Chelonibia testudinaria</name>
    <name type="common">Turtle barnacle</name>
    <dbReference type="NCBI Taxonomy" id="217703"/>
    <lineage>
        <taxon>Eukaryota</taxon>
        <taxon>Metazoa</taxon>
        <taxon>Ecdysozoa</taxon>
        <taxon>Arthropoda</taxon>
        <taxon>Crustacea</taxon>
        <taxon>Multicrustacea</taxon>
        <taxon>Cirripedia</taxon>
        <taxon>Thoracica</taxon>
        <taxon>Thoracicalcarea</taxon>
        <taxon>Balanomorpha</taxon>
        <taxon>Coronuloidea</taxon>
        <taxon>Chelonibiidae</taxon>
        <taxon>Chelonibia</taxon>
    </lineage>
</organism>
<dbReference type="GO" id="GO:0008137">
    <property type="term" value="F:NADH dehydrogenase (ubiquinone) activity"/>
    <property type="evidence" value="ECO:0007669"/>
    <property type="project" value="UniProtKB-EC"/>
</dbReference>
<feature type="domain" description="NADH:quinone oxidoreductase/Mrp antiporter transmembrane" evidence="18">
    <location>
        <begin position="107"/>
        <end position="383"/>
    </location>
</feature>
<evidence type="ECO:0000256" key="10">
    <source>
        <dbReference type="ARBA" id="ARBA00022982"/>
    </source>
</evidence>
<feature type="transmembrane region" description="Helical" evidence="17">
    <location>
        <begin position="330"/>
        <end position="354"/>
    </location>
</feature>
<feature type="transmembrane region" description="Helical" evidence="17">
    <location>
        <begin position="90"/>
        <end position="107"/>
    </location>
</feature>
<keyword evidence="15 17" id="KW-0472">Membrane</keyword>
<comment type="function">
    <text evidence="17">Core subunit of the mitochondrial membrane respiratory chain NADH dehydrogenase (Complex I) which catalyzes electron transfer from NADH through the respiratory chain, using ubiquinone as an electron acceptor. Essential for the catalytic activity and assembly of complex I.</text>
</comment>
<comment type="function">
    <text evidence="1">Core subunit of the mitochondrial membrane respiratory chain NADH dehydrogenase (Complex I) that is believed to belong to the minimal assembly required for catalysis. Complex I functions in the transfer of electrons from NADH to the respiratory chain. The immediate electron acceptor for the enzyme is believed to be ubiquinone.</text>
</comment>
<dbReference type="InterPro" id="IPR001516">
    <property type="entry name" value="Proton_antipo_N"/>
</dbReference>
<feature type="transmembrane region" description="Helical" evidence="17">
    <location>
        <begin position="549"/>
        <end position="567"/>
    </location>
</feature>
<evidence type="ECO:0000256" key="17">
    <source>
        <dbReference type="RuleBase" id="RU003404"/>
    </source>
</evidence>
<dbReference type="Pfam" id="PF00361">
    <property type="entry name" value="Proton_antipo_M"/>
    <property type="match status" value="1"/>
</dbReference>
<keyword evidence="6" id="KW-0679">Respiratory chain</keyword>
<name>A0A0U1WQW4_CHETS</name>
<dbReference type="GO" id="GO:0015990">
    <property type="term" value="P:electron transport coupled proton transport"/>
    <property type="evidence" value="ECO:0007669"/>
    <property type="project" value="TreeGrafter"/>
</dbReference>
<evidence type="ECO:0000256" key="3">
    <source>
        <dbReference type="ARBA" id="ARBA00012944"/>
    </source>
</evidence>
<evidence type="ECO:0000256" key="15">
    <source>
        <dbReference type="ARBA" id="ARBA00023136"/>
    </source>
</evidence>
<dbReference type="PANTHER" id="PTHR42829">
    <property type="entry name" value="NADH-UBIQUINONE OXIDOREDUCTASE CHAIN 5"/>
    <property type="match status" value="1"/>
</dbReference>
<feature type="transmembrane region" description="Helical" evidence="17">
    <location>
        <begin position="269"/>
        <end position="289"/>
    </location>
</feature>
<dbReference type="EMBL" id="KJ754819">
    <property type="protein sequence ID" value="AII19555.1"/>
    <property type="molecule type" value="Genomic_DNA"/>
</dbReference>
<keyword evidence="7 17" id="KW-0812">Transmembrane</keyword>
<feature type="transmembrane region" description="Helical" evidence="17">
    <location>
        <begin position="49"/>
        <end position="78"/>
    </location>
</feature>
<proteinExistence type="inferred from homology"/>
<evidence type="ECO:0000256" key="14">
    <source>
        <dbReference type="ARBA" id="ARBA00023128"/>
    </source>
</evidence>
<evidence type="ECO:0000256" key="1">
    <source>
        <dbReference type="ARBA" id="ARBA00003257"/>
    </source>
</evidence>
<geneLocation type="mitochondrion" evidence="21"/>
<evidence type="ECO:0000256" key="9">
    <source>
        <dbReference type="ARBA" id="ARBA00022967"/>
    </source>
</evidence>
<dbReference type="RefSeq" id="YP_009227908.1">
    <property type="nucleotide sequence ID" value="NC_029169.1"/>
</dbReference>
<dbReference type="InterPro" id="IPR003945">
    <property type="entry name" value="NU5C-like"/>
</dbReference>
<comment type="similarity">
    <text evidence="17">Belongs to the complex I subunit 5 family.</text>
</comment>
<evidence type="ECO:0000256" key="12">
    <source>
        <dbReference type="ARBA" id="ARBA00023027"/>
    </source>
</evidence>
<sequence>MLVLSMWNLIFLLFFSFSFLLFMFSMYFLNFSLSVYLSWSLFSWGSSDVHFIFLLDWVSFMFLSFVLFISGSVFYYSGEYMEGEINKSRFIFLLAGFVGSMALLILSPNLVSILLGWDGLGLVSYCLVIYYQNYKSLNAGTLTVLSNRVGDVLILLAIVYMINYGDWSFLAWMGESTSLILVGSLVLLASLTKSAQIPFSAWLPAAMAAPTPVSSLVHSSTLVTAGVYLIIRMGWVLDFWLNDLLMVLSVLTMFMAGLGACFEFDLKKIIALSTLSQLGLMMFSLSLGLVKVALFHLLMHALFKALLFMSAGCIIHGFKGWQDIRMMGNMMISLLYISSCFVISNLALSGMPFLAGFYSKDLILELSLMGELNFLSLFMLFLSTGLTVMYTFRLIYYMARRDFVLSGSVNLSDGWGVMMKATLGLTLFSVFFGALISWTTMDCLAVILPSSLKNLTLGVCILGALLGFLISCSSFNFSMFKFSFLVWFSGSMWFLPYLSSQPLVLYPMKLGSDIMKFGDMGWLEYLGGQGTSELIQTLSLKFNYLSMNSLKVFIFLIWVLIILVMFFY</sequence>
<dbReference type="AlphaFoldDB" id="A0A0U1WQW4"/>
<evidence type="ECO:0000259" key="20">
    <source>
        <dbReference type="Pfam" id="PF06455"/>
    </source>
</evidence>
<keyword evidence="14 17" id="KW-0496">Mitochondrion</keyword>
<evidence type="ECO:0000256" key="7">
    <source>
        <dbReference type="ARBA" id="ARBA00022692"/>
    </source>
</evidence>
<feature type="transmembrane region" description="Helical" evidence="17">
    <location>
        <begin position="295"/>
        <end position="318"/>
    </location>
</feature>
<dbReference type="Pfam" id="PF00662">
    <property type="entry name" value="Proton_antipo_N"/>
    <property type="match status" value="1"/>
</dbReference>
<feature type="transmembrane region" description="Helical" evidence="17">
    <location>
        <begin position="482"/>
        <end position="499"/>
    </location>
</feature>
<evidence type="ECO:0000256" key="2">
    <source>
        <dbReference type="ARBA" id="ARBA00004448"/>
    </source>
</evidence>
<feature type="transmembrane region" description="Helical" evidence="17">
    <location>
        <begin position="243"/>
        <end position="262"/>
    </location>
</feature>
<comment type="catalytic activity">
    <reaction evidence="16 17">
        <text>a ubiquinone + NADH + 5 H(+)(in) = a ubiquinol + NAD(+) + 4 H(+)(out)</text>
        <dbReference type="Rhea" id="RHEA:29091"/>
        <dbReference type="Rhea" id="RHEA-COMP:9565"/>
        <dbReference type="Rhea" id="RHEA-COMP:9566"/>
        <dbReference type="ChEBI" id="CHEBI:15378"/>
        <dbReference type="ChEBI" id="CHEBI:16389"/>
        <dbReference type="ChEBI" id="CHEBI:17976"/>
        <dbReference type="ChEBI" id="CHEBI:57540"/>
        <dbReference type="ChEBI" id="CHEBI:57945"/>
        <dbReference type="EC" id="7.1.1.2"/>
    </reaction>
</comment>
<evidence type="ECO:0000256" key="11">
    <source>
        <dbReference type="ARBA" id="ARBA00022989"/>
    </source>
</evidence>
<keyword evidence="13 17" id="KW-0830">Ubiquinone</keyword>
<dbReference type="PANTHER" id="PTHR42829:SF2">
    <property type="entry name" value="NADH-UBIQUINONE OXIDOREDUCTASE CHAIN 5"/>
    <property type="match status" value="1"/>
</dbReference>
<keyword evidence="10" id="KW-0249">Electron transport</keyword>
<protein>
    <recommendedName>
        <fullName evidence="4 17">NADH-ubiquinone oxidoreductase chain 5</fullName>
        <ecNumber evidence="3 17">7.1.1.2</ecNumber>
    </recommendedName>
</protein>
<evidence type="ECO:0000256" key="13">
    <source>
        <dbReference type="ARBA" id="ARBA00023075"/>
    </source>
</evidence>
<dbReference type="EC" id="7.1.1.2" evidence="3 17"/>
<evidence type="ECO:0000256" key="4">
    <source>
        <dbReference type="ARBA" id="ARBA00021096"/>
    </source>
</evidence>
<dbReference type="InterPro" id="IPR001750">
    <property type="entry name" value="ND/Mrp_TM"/>
</dbReference>
<accession>A0A0U1WQW4</accession>
<dbReference type="CTD" id="4540"/>
<keyword evidence="5 17" id="KW-0813">Transport</keyword>
<dbReference type="GO" id="GO:0003954">
    <property type="term" value="F:NADH dehydrogenase activity"/>
    <property type="evidence" value="ECO:0007669"/>
    <property type="project" value="TreeGrafter"/>
</dbReference>
<keyword evidence="8" id="KW-0999">Mitochondrion inner membrane</keyword>
<dbReference type="GO" id="GO:0005743">
    <property type="term" value="C:mitochondrial inner membrane"/>
    <property type="evidence" value="ECO:0007669"/>
    <property type="project" value="UniProtKB-SubCell"/>
</dbReference>
<feature type="transmembrane region" description="Helical" evidence="17">
    <location>
        <begin position="143"/>
        <end position="163"/>
    </location>
</feature>
<feature type="transmembrane region" description="Helical" evidence="17">
    <location>
        <begin position="201"/>
        <end position="231"/>
    </location>
</feature>
<feature type="domain" description="NADH dehydrogenase subunit 5 C-terminal" evidence="20">
    <location>
        <begin position="390"/>
        <end position="566"/>
    </location>
</feature>
<reference evidence="21" key="1">
    <citation type="submission" date="2014-04" db="EMBL/GenBank/DDBJ databases">
        <title>The mitochondrial genome of Chelonibia testudinaria.</title>
        <authorList>
            <person name="Chan B.K.K."/>
        </authorList>
    </citation>
    <scope>NUCLEOTIDE SEQUENCE</scope>
</reference>
<keyword evidence="11 17" id="KW-1133">Transmembrane helix</keyword>
<evidence type="ECO:0000256" key="6">
    <source>
        <dbReference type="ARBA" id="ARBA00022660"/>
    </source>
</evidence>
<feature type="transmembrane region" description="Helical" evidence="17">
    <location>
        <begin position="113"/>
        <end position="131"/>
    </location>
</feature>
<gene>
    <name evidence="21" type="primary">ND5</name>
</gene>
<evidence type="ECO:0000256" key="8">
    <source>
        <dbReference type="ARBA" id="ARBA00022792"/>
    </source>
</evidence>
<evidence type="ECO:0000256" key="5">
    <source>
        <dbReference type="ARBA" id="ARBA00022448"/>
    </source>
</evidence>
<evidence type="ECO:0000259" key="18">
    <source>
        <dbReference type="Pfam" id="PF00361"/>
    </source>
</evidence>
<dbReference type="InterPro" id="IPR010934">
    <property type="entry name" value="NADH_DH_su5_C"/>
</dbReference>
<feature type="transmembrane region" description="Helical" evidence="17">
    <location>
        <begin position="374"/>
        <end position="396"/>
    </location>
</feature>
<feature type="transmembrane region" description="Helical" evidence="17">
    <location>
        <begin position="451"/>
        <end position="470"/>
    </location>
</feature>
<feature type="transmembrane region" description="Helical" evidence="17">
    <location>
        <begin position="7"/>
        <end position="29"/>
    </location>
</feature>
<dbReference type="GO" id="GO:0042773">
    <property type="term" value="P:ATP synthesis coupled electron transport"/>
    <property type="evidence" value="ECO:0007669"/>
    <property type="project" value="InterPro"/>
</dbReference>
<dbReference type="GeneID" id="26835954"/>
<evidence type="ECO:0000313" key="21">
    <source>
        <dbReference type="EMBL" id="AII19555.1"/>
    </source>
</evidence>
<comment type="subcellular location">
    <subcellularLocation>
        <location evidence="2">Mitochondrion inner membrane</location>
        <topology evidence="2">Multi-pass membrane protein</topology>
    </subcellularLocation>
</comment>
<dbReference type="Pfam" id="PF06455">
    <property type="entry name" value="NADH5_C"/>
    <property type="match status" value="1"/>
</dbReference>